<accession>A0ABU8LZ16</accession>
<protein>
    <recommendedName>
        <fullName evidence="4">Secreted protein</fullName>
    </recommendedName>
</protein>
<keyword evidence="1" id="KW-1133">Transmembrane helix</keyword>
<gene>
    <name evidence="2" type="ORF">WCD58_04425</name>
</gene>
<feature type="transmembrane region" description="Helical" evidence="1">
    <location>
        <begin position="55"/>
        <end position="79"/>
    </location>
</feature>
<evidence type="ECO:0008006" key="4">
    <source>
        <dbReference type="Google" id="ProtNLM"/>
    </source>
</evidence>
<dbReference type="Proteomes" id="UP001369736">
    <property type="component" value="Unassembled WGS sequence"/>
</dbReference>
<sequence length="80" mass="7709">MNIDWASLGEVALVSFAAGVVVVFLVSLAIVGLSARVRPGVGGPEDGAPTLGAGAGTAIAVVCLAAVVAIVGYGLYIIAA</sequence>
<keyword evidence="1" id="KW-0812">Transmembrane</keyword>
<evidence type="ECO:0000256" key="1">
    <source>
        <dbReference type="SAM" id="Phobius"/>
    </source>
</evidence>
<proteinExistence type="predicted"/>
<keyword evidence="3" id="KW-1185">Reference proteome</keyword>
<keyword evidence="1" id="KW-0472">Membrane</keyword>
<evidence type="ECO:0000313" key="2">
    <source>
        <dbReference type="EMBL" id="MEJ2860388.1"/>
    </source>
</evidence>
<evidence type="ECO:0000313" key="3">
    <source>
        <dbReference type="Proteomes" id="UP001369736"/>
    </source>
</evidence>
<comment type="caution">
    <text evidence="2">The sequence shown here is derived from an EMBL/GenBank/DDBJ whole genome shotgun (WGS) entry which is preliminary data.</text>
</comment>
<reference evidence="2 3" key="1">
    <citation type="submission" date="2024-03" db="EMBL/GenBank/DDBJ databases">
        <title>Actinomycetospora sp. OC33-EN07, a novel actinomycete isolated from wild orchid (Aerides multiflora).</title>
        <authorList>
            <person name="Suriyachadkun C."/>
        </authorList>
    </citation>
    <scope>NUCLEOTIDE SEQUENCE [LARGE SCALE GENOMIC DNA]</scope>
    <source>
        <strain evidence="2 3">OC33-EN07</strain>
    </source>
</reference>
<dbReference type="EMBL" id="JBBEGM010000001">
    <property type="protein sequence ID" value="MEJ2860388.1"/>
    <property type="molecule type" value="Genomic_DNA"/>
</dbReference>
<name>A0ABU8LZ16_9PSEU</name>
<feature type="transmembrane region" description="Helical" evidence="1">
    <location>
        <begin position="12"/>
        <end position="35"/>
    </location>
</feature>
<organism evidence="2 3">
    <name type="scientific">Actinomycetospora flava</name>
    <dbReference type="NCBI Taxonomy" id="3129232"/>
    <lineage>
        <taxon>Bacteria</taxon>
        <taxon>Bacillati</taxon>
        <taxon>Actinomycetota</taxon>
        <taxon>Actinomycetes</taxon>
        <taxon>Pseudonocardiales</taxon>
        <taxon>Pseudonocardiaceae</taxon>
        <taxon>Actinomycetospora</taxon>
    </lineage>
</organism>
<dbReference type="RefSeq" id="WP_337699878.1">
    <property type="nucleotide sequence ID" value="NZ_JBBEGM010000001.1"/>
</dbReference>